<dbReference type="Proteomes" id="UP001318860">
    <property type="component" value="Unassembled WGS sequence"/>
</dbReference>
<keyword evidence="4 5" id="KW-0862">Zinc</keyword>
<feature type="region of interest" description="Disordered" evidence="6">
    <location>
        <begin position="268"/>
        <end position="318"/>
    </location>
</feature>
<keyword evidence="2 5" id="KW-0479">Metal-binding</keyword>
<dbReference type="SUPFAM" id="SSF57850">
    <property type="entry name" value="RING/U-box"/>
    <property type="match status" value="1"/>
</dbReference>
<dbReference type="InterPro" id="IPR045072">
    <property type="entry name" value="MKRN-like"/>
</dbReference>
<dbReference type="InterPro" id="IPR001841">
    <property type="entry name" value="Znf_RING"/>
</dbReference>
<organism evidence="9 10">
    <name type="scientific">Rehmannia glutinosa</name>
    <name type="common">Chinese foxglove</name>
    <dbReference type="NCBI Taxonomy" id="99300"/>
    <lineage>
        <taxon>Eukaryota</taxon>
        <taxon>Viridiplantae</taxon>
        <taxon>Streptophyta</taxon>
        <taxon>Embryophyta</taxon>
        <taxon>Tracheophyta</taxon>
        <taxon>Spermatophyta</taxon>
        <taxon>Magnoliopsida</taxon>
        <taxon>eudicotyledons</taxon>
        <taxon>Gunneridae</taxon>
        <taxon>Pentapetalae</taxon>
        <taxon>asterids</taxon>
        <taxon>lamiids</taxon>
        <taxon>Lamiales</taxon>
        <taxon>Orobanchaceae</taxon>
        <taxon>Rehmannieae</taxon>
        <taxon>Rehmannia</taxon>
    </lineage>
</organism>
<keyword evidence="3 5" id="KW-0863">Zinc-finger</keyword>
<dbReference type="InterPro" id="IPR013083">
    <property type="entry name" value="Znf_RING/FYVE/PHD"/>
</dbReference>
<keyword evidence="1" id="KW-0808">Transferase</keyword>
<evidence type="ECO:0000256" key="4">
    <source>
        <dbReference type="ARBA" id="ARBA00022833"/>
    </source>
</evidence>
<sequence>MYLLSKGVCVYGGRCRYEHVKVSRSQSLASSSTDDVRVERLPGAAVCGAGLTPDVTSGHSASTGPLFPSTRPAWRGNSEHGDVLDGDYDLESFNTVDPSDQSICSFAAAGDCPRGEKCPHIHGDLCPICGKQCLHPFKPHEREEHMKTCEKRQKYLEAHTHSRGIECSVCLESVLSKPTAAERKFGILSECDHPFCISCIKNWRSSSPASGLDVNSAHAYRDGRLEEVVLRHLGAEDGNTVIAKDIRSLHHTWNDCDNMGVLVLISRPSSSSGQTEITPLRKPQPRRKPAERNQHRRQATAPGPSRIHLDQIQKKKLT</sequence>
<evidence type="ECO:0000256" key="1">
    <source>
        <dbReference type="ARBA" id="ARBA00022679"/>
    </source>
</evidence>
<feature type="domain" description="RING-type" evidence="7">
    <location>
        <begin position="167"/>
        <end position="208"/>
    </location>
</feature>
<evidence type="ECO:0000256" key="3">
    <source>
        <dbReference type="ARBA" id="ARBA00022771"/>
    </source>
</evidence>
<feature type="zinc finger region" description="C3H1-type" evidence="5">
    <location>
        <begin position="1"/>
        <end position="22"/>
    </location>
</feature>
<dbReference type="InterPro" id="IPR000571">
    <property type="entry name" value="Znf_CCCH"/>
</dbReference>
<dbReference type="PROSITE" id="PS00518">
    <property type="entry name" value="ZF_RING_1"/>
    <property type="match status" value="1"/>
</dbReference>
<feature type="domain" description="C3H1-type" evidence="8">
    <location>
        <begin position="98"/>
        <end position="125"/>
    </location>
</feature>
<evidence type="ECO:0000256" key="2">
    <source>
        <dbReference type="ARBA" id="ARBA00022723"/>
    </source>
</evidence>
<dbReference type="InterPro" id="IPR017907">
    <property type="entry name" value="Znf_RING_CS"/>
</dbReference>
<dbReference type="EMBL" id="JABTTQ020000002">
    <property type="protein sequence ID" value="KAK6162954.1"/>
    <property type="molecule type" value="Genomic_DNA"/>
</dbReference>
<dbReference type="PANTHER" id="PTHR11224:SF10">
    <property type="entry name" value="IP09428P-RELATED"/>
    <property type="match status" value="1"/>
</dbReference>
<feature type="compositionally biased region" description="Polar residues" evidence="6">
    <location>
        <begin position="268"/>
        <end position="277"/>
    </location>
</feature>
<evidence type="ECO:0008006" key="11">
    <source>
        <dbReference type="Google" id="ProtNLM"/>
    </source>
</evidence>
<feature type="domain" description="C3H1-type" evidence="8">
    <location>
        <begin position="1"/>
        <end position="22"/>
    </location>
</feature>
<dbReference type="PROSITE" id="PS50103">
    <property type="entry name" value="ZF_C3H1"/>
    <property type="match status" value="2"/>
</dbReference>
<dbReference type="PANTHER" id="PTHR11224">
    <property type="entry name" value="MAKORIN-RELATED"/>
    <property type="match status" value="1"/>
</dbReference>
<evidence type="ECO:0000313" key="9">
    <source>
        <dbReference type="EMBL" id="KAK6162954.1"/>
    </source>
</evidence>
<evidence type="ECO:0000259" key="7">
    <source>
        <dbReference type="PROSITE" id="PS50089"/>
    </source>
</evidence>
<proteinExistence type="predicted"/>
<evidence type="ECO:0000259" key="8">
    <source>
        <dbReference type="PROSITE" id="PS50103"/>
    </source>
</evidence>
<dbReference type="PROSITE" id="PS50089">
    <property type="entry name" value="ZF_RING_2"/>
    <property type="match status" value="1"/>
</dbReference>
<dbReference type="SMART" id="SM00356">
    <property type="entry name" value="ZnF_C3H1"/>
    <property type="match status" value="2"/>
</dbReference>
<dbReference type="Gene3D" id="3.30.40.10">
    <property type="entry name" value="Zinc/RING finger domain, C3HC4 (zinc finger)"/>
    <property type="match status" value="1"/>
</dbReference>
<evidence type="ECO:0000256" key="6">
    <source>
        <dbReference type="SAM" id="MobiDB-lite"/>
    </source>
</evidence>
<dbReference type="Pfam" id="PF00097">
    <property type="entry name" value="zf-C3HC4"/>
    <property type="match status" value="1"/>
</dbReference>
<reference evidence="9 10" key="1">
    <citation type="journal article" date="2021" name="Comput. Struct. Biotechnol. J.">
        <title>De novo genome assembly of the potent medicinal plant Rehmannia glutinosa using nanopore technology.</title>
        <authorList>
            <person name="Ma L."/>
            <person name="Dong C."/>
            <person name="Song C."/>
            <person name="Wang X."/>
            <person name="Zheng X."/>
            <person name="Niu Y."/>
            <person name="Chen S."/>
            <person name="Feng W."/>
        </authorList>
    </citation>
    <scope>NUCLEOTIDE SEQUENCE [LARGE SCALE GENOMIC DNA]</scope>
    <source>
        <strain evidence="9">DH-2019</strain>
    </source>
</reference>
<keyword evidence="10" id="KW-1185">Reference proteome</keyword>
<dbReference type="InterPro" id="IPR018957">
    <property type="entry name" value="Znf_C3HC4_RING-type"/>
</dbReference>
<feature type="zinc finger region" description="C3H1-type" evidence="5">
    <location>
        <begin position="98"/>
        <end position="125"/>
    </location>
</feature>
<gene>
    <name evidence="9" type="ORF">DH2020_002795</name>
</gene>
<evidence type="ECO:0000313" key="10">
    <source>
        <dbReference type="Proteomes" id="UP001318860"/>
    </source>
</evidence>
<accession>A0ABR0XV15</accession>
<comment type="caution">
    <text evidence="9">The sequence shown here is derived from an EMBL/GenBank/DDBJ whole genome shotgun (WGS) entry which is preliminary data.</text>
</comment>
<evidence type="ECO:0000256" key="5">
    <source>
        <dbReference type="PROSITE-ProRule" id="PRU00723"/>
    </source>
</evidence>
<name>A0ABR0XV15_REHGL</name>
<feature type="compositionally biased region" description="Basic and acidic residues" evidence="6">
    <location>
        <begin position="307"/>
        <end position="318"/>
    </location>
</feature>
<protein>
    <recommendedName>
        <fullName evidence="11">RING-type E3 ubiquitin transferase</fullName>
    </recommendedName>
</protein>